<dbReference type="Proteomes" id="UP001178461">
    <property type="component" value="Chromosome Z"/>
</dbReference>
<keyword evidence="3" id="KW-1185">Reference proteome</keyword>
<dbReference type="EMBL" id="OX395140">
    <property type="protein sequence ID" value="CAI5794106.1"/>
    <property type="molecule type" value="Genomic_DNA"/>
</dbReference>
<reference evidence="2" key="1">
    <citation type="submission" date="2022-12" db="EMBL/GenBank/DDBJ databases">
        <authorList>
            <person name="Alioto T."/>
            <person name="Alioto T."/>
            <person name="Gomez Garrido J."/>
        </authorList>
    </citation>
    <scope>NUCLEOTIDE SEQUENCE</scope>
</reference>
<evidence type="ECO:0000256" key="1">
    <source>
        <dbReference type="SAM" id="MobiDB-lite"/>
    </source>
</evidence>
<sequence length="72" mass="7676">MAEGPTATDQKLAVRSRSERVGTSRGCESCCKRNKVHPMVSKKDPCGSPGGGNRQVWGSRNGFLLKIGGETI</sequence>
<feature type="region of interest" description="Disordered" evidence="1">
    <location>
        <begin position="1"/>
        <end position="26"/>
    </location>
</feature>
<evidence type="ECO:0000313" key="2">
    <source>
        <dbReference type="EMBL" id="CAI5794106.1"/>
    </source>
</evidence>
<dbReference type="AlphaFoldDB" id="A0AA35LD12"/>
<name>A0AA35LD12_9SAUR</name>
<evidence type="ECO:0000313" key="3">
    <source>
        <dbReference type="Proteomes" id="UP001178461"/>
    </source>
</evidence>
<accession>A0AA35LD12</accession>
<protein>
    <submittedName>
        <fullName evidence="2">Uncharacterized protein</fullName>
    </submittedName>
</protein>
<gene>
    <name evidence="2" type="ORF">PODLI_1B023601</name>
</gene>
<proteinExistence type="predicted"/>
<organism evidence="2 3">
    <name type="scientific">Podarcis lilfordi</name>
    <name type="common">Lilford's wall lizard</name>
    <dbReference type="NCBI Taxonomy" id="74358"/>
    <lineage>
        <taxon>Eukaryota</taxon>
        <taxon>Metazoa</taxon>
        <taxon>Chordata</taxon>
        <taxon>Craniata</taxon>
        <taxon>Vertebrata</taxon>
        <taxon>Euteleostomi</taxon>
        <taxon>Lepidosauria</taxon>
        <taxon>Squamata</taxon>
        <taxon>Bifurcata</taxon>
        <taxon>Unidentata</taxon>
        <taxon>Episquamata</taxon>
        <taxon>Laterata</taxon>
        <taxon>Lacertibaenia</taxon>
        <taxon>Lacertidae</taxon>
        <taxon>Podarcis</taxon>
    </lineage>
</organism>